<dbReference type="InterPro" id="IPR000368">
    <property type="entry name" value="Sucrose_synth_GT-B1"/>
</dbReference>
<protein>
    <recommendedName>
        <fullName evidence="4 9">Sucrose-phosphate synthase</fullName>
        <ecNumber evidence="4 9">2.4.1.14</ecNumber>
    </recommendedName>
</protein>
<dbReference type="GO" id="GO:0046524">
    <property type="term" value="F:sucrose-phosphate synthase activity"/>
    <property type="evidence" value="ECO:0007669"/>
    <property type="project" value="UniProtKB-UniRule"/>
</dbReference>
<reference evidence="14" key="1">
    <citation type="submission" date="2021-03" db="EMBL/GenBank/DDBJ databases">
        <authorList>
            <person name="Li Z."/>
            <person name="Yang C."/>
        </authorList>
    </citation>
    <scope>NUCLEOTIDE SEQUENCE</scope>
    <source>
        <strain evidence="14">Dzin_1.0</strain>
        <tissue evidence="14">Leaf</tissue>
    </source>
</reference>
<dbReference type="Pfam" id="PF00534">
    <property type="entry name" value="Glycos_transf_1"/>
    <property type="match status" value="1"/>
</dbReference>
<evidence type="ECO:0000313" key="15">
    <source>
        <dbReference type="Proteomes" id="UP001085076"/>
    </source>
</evidence>
<comment type="caution">
    <text evidence="14">The sequence shown here is derived from an EMBL/GenBank/DDBJ whole genome shotgun (WGS) entry which is preliminary data.</text>
</comment>
<evidence type="ECO:0000256" key="2">
    <source>
        <dbReference type="ARBA" id="ARBA00006530"/>
    </source>
</evidence>
<dbReference type="InterPro" id="IPR044161">
    <property type="entry name" value="SPS"/>
</dbReference>
<reference evidence="14" key="2">
    <citation type="journal article" date="2022" name="Hortic Res">
        <title>The genome of Dioscorea zingiberensis sheds light on the biosynthesis, origin and evolution of the medicinally important diosgenin saponins.</title>
        <authorList>
            <person name="Li Y."/>
            <person name="Tan C."/>
            <person name="Li Z."/>
            <person name="Guo J."/>
            <person name="Li S."/>
            <person name="Chen X."/>
            <person name="Wang C."/>
            <person name="Dai X."/>
            <person name="Yang H."/>
            <person name="Song W."/>
            <person name="Hou L."/>
            <person name="Xu J."/>
            <person name="Tong Z."/>
            <person name="Xu A."/>
            <person name="Yuan X."/>
            <person name="Wang W."/>
            <person name="Yang Q."/>
            <person name="Chen L."/>
            <person name="Sun Z."/>
            <person name="Wang K."/>
            <person name="Pan B."/>
            <person name="Chen J."/>
            <person name="Bao Y."/>
            <person name="Liu F."/>
            <person name="Qi X."/>
            <person name="Gang D.R."/>
            <person name="Wen J."/>
            <person name="Li J."/>
        </authorList>
    </citation>
    <scope>NUCLEOTIDE SEQUENCE</scope>
    <source>
        <strain evidence="14">Dzin_1.0</strain>
    </source>
</reference>
<dbReference type="PANTHER" id="PTHR46039">
    <property type="entry name" value="SUCROSE-PHOSPHATE SYNTHASE 3-RELATED"/>
    <property type="match status" value="1"/>
</dbReference>
<evidence type="ECO:0000256" key="6">
    <source>
        <dbReference type="ARBA" id="ARBA00022679"/>
    </source>
</evidence>
<proteinExistence type="inferred from homology"/>
<feature type="domain" description="Sucrose synthase first GT-B" evidence="12">
    <location>
        <begin position="165"/>
        <end position="431"/>
    </location>
</feature>
<dbReference type="Gene3D" id="3.40.50.1000">
    <property type="entry name" value="HAD superfamily/HAD-like"/>
    <property type="match status" value="1"/>
</dbReference>
<dbReference type="InterPro" id="IPR035659">
    <property type="entry name" value="SPS_C"/>
</dbReference>
<feature type="domain" description="Glycosyl transferase family 1" evidence="11">
    <location>
        <begin position="472"/>
        <end position="644"/>
    </location>
</feature>
<organism evidence="14 15">
    <name type="scientific">Dioscorea zingiberensis</name>
    <dbReference type="NCBI Taxonomy" id="325984"/>
    <lineage>
        <taxon>Eukaryota</taxon>
        <taxon>Viridiplantae</taxon>
        <taxon>Streptophyta</taxon>
        <taxon>Embryophyta</taxon>
        <taxon>Tracheophyta</taxon>
        <taxon>Spermatophyta</taxon>
        <taxon>Magnoliopsida</taxon>
        <taxon>Liliopsida</taxon>
        <taxon>Dioscoreales</taxon>
        <taxon>Dioscoreaceae</taxon>
        <taxon>Dioscorea</taxon>
    </lineage>
</organism>
<dbReference type="Proteomes" id="UP001085076">
    <property type="component" value="Miscellaneous, Linkage group lg05"/>
</dbReference>
<dbReference type="OrthoDB" id="512920at2759"/>
<dbReference type="CDD" id="cd03800">
    <property type="entry name" value="GT4_sucrose_synthase"/>
    <property type="match status" value="1"/>
</dbReference>
<feature type="domain" description="Sucrose phosphatase-like" evidence="13">
    <location>
        <begin position="806"/>
        <end position="1019"/>
    </location>
</feature>
<keyword evidence="6 9" id="KW-0808">Transferase</keyword>
<evidence type="ECO:0000256" key="4">
    <source>
        <dbReference type="ARBA" id="ARBA00012536"/>
    </source>
</evidence>
<evidence type="ECO:0000259" key="11">
    <source>
        <dbReference type="Pfam" id="PF00534"/>
    </source>
</evidence>
<comment type="function">
    <text evidence="7 9">Plays a role in photosynthetic sucrose synthesis by catalyzing the rate-limiting step of sucrose biosynthesis from UDP-glucose and fructose- 6-phosphate. Involved in the regulation of carbon partitioning in the leaves of plants. May regulate the synthesis of sucrose and therefore play a major role as a limiting factor in the export of photoassimilates out of the leaf. Plays a role for sucrose availability that is essential for plant growth and fiber elongation.</text>
</comment>
<evidence type="ECO:0000256" key="10">
    <source>
        <dbReference type="SAM" id="MobiDB-lite"/>
    </source>
</evidence>
<evidence type="ECO:0000313" key="14">
    <source>
        <dbReference type="EMBL" id="KAJ0972612.1"/>
    </source>
</evidence>
<comment type="subunit">
    <text evidence="3 9">Homodimer or homotetramer.</text>
</comment>
<dbReference type="SUPFAM" id="SSF53756">
    <property type="entry name" value="UDP-Glycosyltransferase/glycogen phosphorylase"/>
    <property type="match status" value="1"/>
</dbReference>
<dbReference type="PANTHER" id="PTHR46039:SF5">
    <property type="entry name" value="SUCROSE-PHOSPHATE SYNTHASE 3-RELATED"/>
    <property type="match status" value="1"/>
</dbReference>
<evidence type="ECO:0000256" key="5">
    <source>
        <dbReference type="ARBA" id="ARBA00022676"/>
    </source>
</evidence>
<dbReference type="InterPro" id="IPR012819">
    <property type="entry name" value="SPS_pln"/>
</dbReference>
<dbReference type="Pfam" id="PF05116">
    <property type="entry name" value="S6PP"/>
    <property type="match status" value="1"/>
</dbReference>
<evidence type="ECO:0000256" key="1">
    <source>
        <dbReference type="ARBA" id="ARBA00005027"/>
    </source>
</evidence>
<accession>A0A9D5CHA6</accession>
<keyword evidence="5 9" id="KW-0328">Glycosyltransferase</keyword>
<dbReference type="CDD" id="cd16419">
    <property type="entry name" value="HAD_SPS"/>
    <property type="match status" value="1"/>
</dbReference>
<dbReference type="InterPro" id="IPR023214">
    <property type="entry name" value="HAD_sf"/>
</dbReference>
<name>A0A9D5CHA6_9LILI</name>
<sequence length="1073" mass="120145">MAGNEWINGYLEAILDSGAAAVTEEHKAPVSVGGTGFNPTTYFVEEVVKGVSETDLHRTWLKVVATRNTRERSARLENMCWRVWHLARKKKQLECEDLQRVAHRRWEREQGRRDFTVDMSEDLLEGEKGVTLEELSQSETPRAKFQRNFSDLQVWSDENKEKKLYIVLISVHGLVRGENMELGRDSDTGGQVKYVVELARALSMMPGVYRVDLFTRQISSPDVDWSYGEPAEMLSSGSYEMDGTDGGESAGAYIIRIPCGPRDKYLRKELLWPHIQEFVDGALAHVLNMAKVLGEQIGGGVPVWPYVIHGHYADAGDCAARLSGALNVPMVFTGHSLGRNKLEQLLKQGRQSKEDINTTYKIMRRIEAEELSLDAAELVITSTKQEIEEQWGLYDGFDVKLEKVLRARSRRGVNCHGRYLPRMVVIPPGMDFSSVEVQEDTAETDDINLISDGASPKALPSIWFEVMRFLTNPHKPMILALSRPDPKKNITTLVKAFGECRPLRELANLTLIMGNRDDIDEMSSGNASVLTTVLKMIDMYDLYGLVAFPKHHKQSEVPDIYRLAAKTRGVFINPALVEPFGLTLIEAAAHGLPMVATKNGGPVDIHRALNNGLLVDPHDQKAIADALLKLVADKNLWHECRRNGWKNIHLFSWPEHCRTYLTRVAECRMRHPQWKIDTPKDDLAADSSLGDSLKDFQELSLRLSVDGEKCSLKASSDFNQVESGKRAAGKIEPKIQDQVNEILNQISRKGAEAQGSNKKQPESSLSTSNKYPLIRTRQTLFVIALDCYNDQGAPDKKMLPVIEKTFKAVRSDSQMSRTSGFILSTAMPISETLELLKSGNIPANEFDSLICSSGSEVYYPGTYQCTEDDSGFCADPDYATHIEYRWGLDGVKVTISKLMNTQDSGGDHKSDNSSFAVVEDTKSCNAHCVSFLVKDPKKARPVDDLRQKLRMRGLRCRLMYCRNSTRLQVIPLLASRSQALRYLFLRWGVKIPNMYVILGEKGDTDHEELISGSHKTVIMKGIVEKGSEELLRTAGSYQRDDIVPGESPMIIHTKGGISSELMTTLKELSKATS</sequence>
<dbReference type="FunFam" id="3.40.50.2000:FF:000077">
    <property type="entry name" value="Sucrose-phosphate synthase 2"/>
    <property type="match status" value="1"/>
</dbReference>
<dbReference type="EMBL" id="JAGGNH010000005">
    <property type="protein sequence ID" value="KAJ0972612.1"/>
    <property type="molecule type" value="Genomic_DNA"/>
</dbReference>
<gene>
    <name evidence="14" type="ORF">J5N97_020571</name>
</gene>
<evidence type="ECO:0000259" key="12">
    <source>
        <dbReference type="Pfam" id="PF00862"/>
    </source>
</evidence>
<dbReference type="EC" id="2.4.1.14" evidence="4 9"/>
<comment type="catalytic activity">
    <reaction evidence="8 9">
        <text>beta-D-fructose 6-phosphate + UDP-alpha-D-glucose = sucrose 6(F)-phosphate + UDP + H(+)</text>
        <dbReference type="Rhea" id="RHEA:22172"/>
        <dbReference type="ChEBI" id="CHEBI:15378"/>
        <dbReference type="ChEBI" id="CHEBI:57634"/>
        <dbReference type="ChEBI" id="CHEBI:57723"/>
        <dbReference type="ChEBI" id="CHEBI:58223"/>
        <dbReference type="ChEBI" id="CHEBI:58885"/>
        <dbReference type="EC" id="2.4.1.14"/>
    </reaction>
</comment>
<keyword evidence="15" id="KW-1185">Reference proteome</keyword>
<dbReference type="InterPro" id="IPR001296">
    <property type="entry name" value="Glyco_trans_1"/>
</dbReference>
<dbReference type="Pfam" id="PF00862">
    <property type="entry name" value="GT-B_Sucrose_synth"/>
    <property type="match status" value="1"/>
</dbReference>
<dbReference type="Gene3D" id="3.40.50.2000">
    <property type="entry name" value="Glycogen Phosphorylase B"/>
    <property type="match status" value="2"/>
</dbReference>
<dbReference type="NCBIfam" id="TIGR02468">
    <property type="entry name" value="sucrsPsyn_pln"/>
    <property type="match status" value="1"/>
</dbReference>
<dbReference type="InterPro" id="IPR006380">
    <property type="entry name" value="SPP-like_dom"/>
</dbReference>
<feature type="compositionally biased region" description="Polar residues" evidence="10">
    <location>
        <begin position="754"/>
        <end position="769"/>
    </location>
</feature>
<evidence type="ECO:0000256" key="9">
    <source>
        <dbReference type="RuleBase" id="RU368006"/>
    </source>
</evidence>
<evidence type="ECO:0000256" key="3">
    <source>
        <dbReference type="ARBA" id="ARBA00011774"/>
    </source>
</evidence>
<evidence type="ECO:0000256" key="7">
    <source>
        <dbReference type="ARBA" id="ARBA00024883"/>
    </source>
</evidence>
<dbReference type="AlphaFoldDB" id="A0A9D5CHA6"/>
<dbReference type="Gene3D" id="3.90.1070.10">
    <property type="match status" value="1"/>
</dbReference>
<evidence type="ECO:0000259" key="13">
    <source>
        <dbReference type="Pfam" id="PF05116"/>
    </source>
</evidence>
<evidence type="ECO:0000256" key="8">
    <source>
        <dbReference type="ARBA" id="ARBA00047471"/>
    </source>
</evidence>
<dbReference type="GO" id="GO:0005986">
    <property type="term" value="P:sucrose biosynthetic process"/>
    <property type="evidence" value="ECO:0007669"/>
    <property type="project" value="UniProtKB-UniRule"/>
</dbReference>
<comment type="pathway">
    <text evidence="1 9">Glycan biosynthesis; sucrose biosynthesis; sucrose from D-fructose 6-phosphate and UDP-alpha-D-glucose: step 1/2.</text>
</comment>
<comment type="similarity">
    <text evidence="2 9">Belongs to the glycosyltransferase 1 family.</text>
</comment>
<feature type="region of interest" description="Disordered" evidence="10">
    <location>
        <begin position="749"/>
        <end position="769"/>
    </location>
</feature>